<reference evidence="7" key="2">
    <citation type="submission" date="2016-08" db="EMBL/GenBank/DDBJ databases">
        <authorList>
            <person name="Seilhamer J.J."/>
        </authorList>
    </citation>
    <scope>NUCLEOTIDE SEQUENCE [LARGE SCALE GENOMIC DNA]</scope>
    <source>
        <strain evidence="7">P1-7</strain>
    </source>
</reference>
<dbReference type="GO" id="GO:0003677">
    <property type="term" value="F:DNA binding"/>
    <property type="evidence" value="ECO:0007669"/>
    <property type="project" value="UniProtKB-KW"/>
</dbReference>
<dbReference type="InterPro" id="IPR011010">
    <property type="entry name" value="DNA_brk_join_enz"/>
</dbReference>
<dbReference type="AlphaFoldDB" id="A0A1C3X7Z8"/>
<dbReference type="Gene3D" id="1.10.443.10">
    <property type="entry name" value="Intergrase catalytic core"/>
    <property type="match status" value="1"/>
</dbReference>
<dbReference type="PANTHER" id="PTHR30349:SF41">
    <property type="entry name" value="INTEGRASE_RECOMBINASE PROTEIN MJ0367-RELATED"/>
    <property type="match status" value="1"/>
</dbReference>
<protein>
    <submittedName>
        <fullName evidence="6">Integrase</fullName>
    </submittedName>
    <submittedName>
        <fullName evidence="7">Site-specific recombinase XerD</fullName>
    </submittedName>
</protein>
<dbReference type="Proteomes" id="UP000565576">
    <property type="component" value="Unassembled WGS sequence"/>
</dbReference>
<dbReference type="RefSeq" id="WP_004118271.1">
    <property type="nucleotide sequence ID" value="NZ_FMAF01000027.1"/>
</dbReference>
<dbReference type="Proteomes" id="UP000199205">
    <property type="component" value="Unassembled WGS sequence"/>
</dbReference>
<keyword evidence="4" id="KW-0233">DNA recombination</keyword>
<evidence type="ECO:0000256" key="4">
    <source>
        <dbReference type="ARBA" id="ARBA00023172"/>
    </source>
</evidence>
<organism evidence="7 8">
    <name type="scientific">Rhizobium lusitanum</name>
    <dbReference type="NCBI Taxonomy" id="293958"/>
    <lineage>
        <taxon>Bacteria</taxon>
        <taxon>Pseudomonadati</taxon>
        <taxon>Pseudomonadota</taxon>
        <taxon>Alphaproteobacteria</taxon>
        <taxon>Hyphomicrobiales</taxon>
        <taxon>Rhizobiaceae</taxon>
        <taxon>Rhizobium/Agrobacterium group</taxon>
        <taxon>Rhizobium</taxon>
    </lineage>
</organism>
<dbReference type="GO" id="GO:0006310">
    <property type="term" value="P:DNA recombination"/>
    <property type="evidence" value="ECO:0007669"/>
    <property type="project" value="UniProtKB-KW"/>
</dbReference>
<accession>A0A1C3X7Z8</accession>
<dbReference type="PANTHER" id="PTHR30349">
    <property type="entry name" value="PHAGE INTEGRASE-RELATED"/>
    <property type="match status" value="1"/>
</dbReference>
<feature type="domain" description="Tyr recombinase" evidence="5">
    <location>
        <begin position="111"/>
        <end position="314"/>
    </location>
</feature>
<proteinExistence type="inferred from homology"/>
<evidence type="ECO:0000313" key="7">
    <source>
        <dbReference type="EMBL" id="SCB48246.1"/>
    </source>
</evidence>
<evidence type="ECO:0000256" key="1">
    <source>
        <dbReference type="ARBA" id="ARBA00008857"/>
    </source>
</evidence>
<dbReference type="OrthoDB" id="5464621at2"/>
<dbReference type="EMBL" id="JACHBG010000033">
    <property type="protein sequence ID" value="MBB6489190.1"/>
    <property type="molecule type" value="Genomic_DNA"/>
</dbReference>
<evidence type="ECO:0000259" key="5">
    <source>
        <dbReference type="PROSITE" id="PS51898"/>
    </source>
</evidence>
<dbReference type="PROSITE" id="PS51898">
    <property type="entry name" value="TYR_RECOMBINASE"/>
    <property type="match status" value="1"/>
</dbReference>
<comment type="similarity">
    <text evidence="1">Belongs to the 'phage' integrase family.</text>
</comment>
<evidence type="ECO:0000313" key="8">
    <source>
        <dbReference type="Proteomes" id="UP000199205"/>
    </source>
</evidence>
<dbReference type="SUPFAM" id="SSF56349">
    <property type="entry name" value="DNA breaking-rejoining enzymes"/>
    <property type="match status" value="1"/>
</dbReference>
<dbReference type="EMBL" id="FMAF01000027">
    <property type="protein sequence ID" value="SCB48246.1"/>
    <property type="molecule type" value="Genomic_DNA"/>
</dbReference>
<evidence type="ECO:0000313" key="6">
    <source>
        <dbReference type="EMBL" id="MBB6489190.1"/>
    </source>
</evidence>
<reference evidence="8" key="1">
    <citation type="submission" date="2016-08" db="EMBL/GenBank/DDBJ databases">
        <authorList>
            <person name="Varghese N."/>
            <person name="Submissions Spin"/>
        </authorList>
    </citation>
    <scope>NUCLEOTIDE SEQUENCE [LARGE SCALE GENOMIC DNA]</scope>
    <source>
        <strain evidence="8">P1-7</strain>
    </source>
</reference>
<reference evidence="6 9" key="3">
    <citation type="submission" date="2020-08" db="EMBL/GenBank/DDBJ databases">
        <title>Genomic Encyclopedia of Type Strains, Phase IV (KMG-V): Genome sequencing to study the core and pangenomes of soil and plant-associated prokaryotes.</title>
        <authorList>
            <person name="Whitman W."/>
        </authorList>
    </citation>
    <scope>NUCLEOTIDE SEQUENCE [LARGE SCALE GENOMIC DNA]</scope>
    <source>
        <strain evidence="6 9">SEMIA 4060</strain>
    </source>
</reference>
<gene>
    <name evidence="7" type="ORF">GA0061101_12750</name>
    <name evidence="6" type="ORF">GGD46_006517</name>
</gene>
<dbReference type="Pfam" id="PF00589">
    <property type="entry name" value="Phage_integrase"/>
    <property type="match status" value="1"/>
</dbReference>
<dbReference type="InterPro" id="IPR050090">
    <property type="entry name" value="Tyrosine_recombinase_XerCD"/>
</dbReference>
<dbReference type="GO" id="GO:0015074">
    <property type="term" value="P:DNA integration"/>
    <property type="evidence" value="ECO:0007669"/>
    <property type="project" value="UniProtKB-KW"/>
</dbReference>
<keyword evidence="2" id="KW-0229">DNA integration</keyword>
<evidence type="ECO:0000313" key="9">
    <source>
        <dbReference type="Proteomes" id="UP000565576"/>
    </source>
</evidence>
<sequence>MSPRLPEPSSPIAPYIVAFLRHKRALNRRYDVEDKVLRMFDGYLNAQAVTNLTEITPALLDAFFLSRPRSRPRSFNHLIGVVGRLFEWMVEHDFIDRSPVTMKPRRRGNPRPPCILDLRTAQQLIDRAAELPDQNNAPLRGPAYAIIFSLLFGLGLRVGEVARLRWRDVDRDRDVLTIRETKFSKSRLIPMGPQLAQRLYAFMTLRSQHVVSVTPDTPLFSFLRGRAVNPGTISIIFRSLADQLDIPIPAGGTPAHVHDLRHSFAVGRLLRWYRDGHNPTDKLVKLSTFMGHVDPASTAVYLTVTADLLEAAGQRFERFAAPLSYGGRP</sequence>
<evidence type="ECO:0000256" key="3">
    <source>
        <dbReference type="ARBA" id="ARBA00023125"/>
    </source>
</evidence>
<dbReference type="InterPro" id="IPR002104">
    <property type="entry name" value="Integrase_catalytic"/>
</dbReference>
<dbReference type="InterPro" id="IPR013762">
    <property type="entry name" value="Integrase-like_cat_sf"/>
</dbReference>
<evidence type="ECO:0000256" key="2">
    <source>
        <dbReference type="ARBA" id="ARBA00022908"/>
    </source>
</evidence>
<keyword evidence="3" id="KW-0238">DNA-binding</keyword>
<name>A0A1C3X7Z8_9HYPH</name>